<sequence>MPGLGALTEEAAYELVSYLLTNSYDNVPLWVPHKRHVMVRLQQLLRRLCGVSFELHILQRMWSDMKRREPEFVAQLELHHLQRRGLSQAVQQEVEPEVGQHPQNLPPQEEQREEKAEEPQIVEEELVEEGTFSTT</sequence>
<evidence type="ECO:0000256" key="1">
    <source>
        <dbReference type="SAM" id="MobiDB-lite"/>
    </source>
</evidence>
<feature type="region of interest" description="Disordered" evidence="1">
    <location>
        <begin position="87"/>
        <end position="135"/>
    </location>
</feature>
<proteinExistence type="predicted"/>
<accession>A0A974CC64</accession>
<dbReference type="Proteomes" id="UP000694892">
    <property type="component" value="Chromosome 7S"/>
</dbReference>
<organism evidence="2 3">
    <name type="scientific">Xenopus laevis</name>
    <name type="common">African clawed frog</name>
    <dbReference type="NCBI Taxonomy" id="8355"/>
    <lineage>
        <taxon>Eukaryota</taxon>
        <taxon>Metazoa</taxon>
        <taxon>Chordata</taxon>
        <taxon>Craniata</taxon>
        <taxon>Vertebrata</taxon>
        <taxon>Euteleostomi</taxon>
        <taxon>Amphibia</taxon>
        <taxon>Batrachia</taxon>
        <taxon>Anura</taxon>
        <taxon>Pipoidea</taxon>
        <taxon>Pipidae</taxon>
        <taxon>Xenopodinae</taxon>
        <taxon>Xenopus</taxon>
        <taxon>Xenopus</taxon>
    </lineage>
</organism>
<dbReference type="AlphaFoldDB" id="A0A974CC64"/>
<dbReference type="EMBL" id="CM004479">
    <property type="protein sequence ID" value="OCT70316.1"/>
    <property type="molecule type" value="Genomic_DNA"/>
</dbReference>
<gene>
    <name evidence="2" type="ORF">XELAEV_18037240mg</name>
</gene>
<protein>
    <submittedName>
        <fullName evidence="2">Uncharacterized protein</fullName>
    </submittedName>
</protein>
<name>A0A974CC64_XENLA</name>
<feature type="compositionally biased region" description="Basic and acidic residues" evidence="1">
    <location>
        <begin position="109"/>
        <end position="118"/>
    </location>
</feature>
<reference evidence="3" key="1">
    <citation type="journal article" date="2016" name="Nature">
        <title>Genome evolution in the allotetraploid frog Xenopus laevis.</title>
        <authorList>
            <person name="Session A.M."/>
            <person name="Uno Y."/>
            <person name="Kwon T."/>
            <person name="Chapman J.A."/>
            <person name="Toyoda A."/>
            <person name="Takahashi S."/>
            <person name="Fukui A."/>
            <person name="Hikosaka A."/>
            <person name="Suzuki A."/>
            <person name="Kondo M."/>
            <person name="van Heeringen S.J."/>
            <person name="Quigley I."/>
            <person name="Heinz S."/>
            <person name="Ogino H."/>
            <person name="Ochi H."/>
            <person name="Hellsten U."/>
            <person name="Lyons J.B."/>
            <person name="Simakov O."/>
            <person name="Putnam N."/>
            <person name="Stites J."/>
            <person name="Kuroki Y."/>
            <person name="Tanaka T."/>
            <person name="Michiue T."/>
            <person name="Watanabe M."/>
            <person name="Bogdanovic O."/>
            <person name="Lister R."/>
            <person name="Georgiou G."/>
            <person name="Paranjpe S.S."/>
            <person name="van Kruijsbergen I."/>
            <person name="Shu S."/>
            <person name="Carlson J."/>
            <person name="Kinoshita T."/>
            <person name="Ohta Y."/>
            <person name="Mawaribuchi S."/>
            <person name="Jenkins J."/>
            <person name="Grimwood J."/>
            <person name="Schmutz J."/>
            <person name="Mitros T."/>
            <person name="Mozaffari S.V."/>
            <person name="Suzuki Y."/>
            <person name="Haramoto Y."/>
            <person name="Yamamoto T.S."/>
            <person name="Takagi C."/>
            <person name="Heald R."/>
            <person name="Miller K."/>
            <person name="Haudenschild C."/>
            <person name="Kitzman J."/>
            <person name="Nakayama T."/>
            <person name="Izutsu Y."/>
            <person name="Robert J."/>
            <person name="Fortriede J."/>
            <person name="Burns K."/>
            <person name="Lotay V."/>
            <person name="Karimi K."/>
            <person name="Yasuoka Y."/>
            <person name="Dichmann D.S."/>
            <person name="Flajnik M.F."/>
            <person name="Houston D.W."/>
            <person name="Shendure J."/>
            <person name="DuPasquier L."/>
            <person name="Vize P.D."/>
            <person name="Zorn A.M."/>
            <person name="Ito M."/>
            <person name="Marcotte E.M."/>
            <person name="Wallingford J.B."/>
            <person name="Ito Y."/>
            <person name="Asashima M."/>
            <person name="Ueno N."/>
            <person name="Matsuda Y."/>
            <person name="Veenstra G.J."/>
            <person name="Fujiyama A."/>
            <person name="Harland R.M."/>
            <person name="Taira M."/>
            <person name="Rokhsar D.S."/>
        </authorList>
    </citation>
    <scope>NUCLEOTIDE SEQUENCE [LARGE SCALE GENOMIC DNA]</scope>
    <source>
        <strain evidence="3">J</strain>
    </source>
</reference>
<evidence type="ECO:0000313" key="3">
    <source>
        <dbReference type="Proteomes" id="UP000694892"/>
    </source>
</evidence>
<evidence type="ECO:0000313" key="2">
    <source>
        <dbReference type="EMBL" id="OCT70316.1"/>
    </source>
</evidence>